<protein>
    <submittedName>
        <fullName evidence="8">ATP-dependent DNA ligase</fullName>
    </submittedName>
</protein>
<dbReference type="InterPro" id="IPR016059">
    <property type="entry name" value="DNA_ligase_ATP-dep_CS"/>
</dbReference>
<comment type="cofactor">
    <cofactor evidence="1">
        <name>a divalent metal cation</name>
        <dbReference type="ChEBI" id="CHEBI:60240"/>
    </cofactor>
</comment>
<dbReference type="Pfam" id="PF14743">
    <property type="entry name" value="DNA_ligase_OB_2"/>
    <property type="match status" value="1"/>
</dbReference>
<feature type="domain" description="ATP-dependent DNA ligase family profile" evidence="7">
    <location>
        <begin position="146"/>
        <end position="245"/>
    </location>
</feature>
<dbReference type="AlphaFoldDB" id="A0A510I6C1"/>
<dbReference type="GO" id="GO:0003910">
    <property type="term" value="F:DNA ligase (ATP) activity"/>
    <property type="evidence" value="ECO:0007669"/>
    <property type="project" value="UniProtKB-EC"/>
</dbReference>
<evidence type="ECO:0000256" key="2">
    <source>
        <dbReference type="ARBA" id="ARBA00022598"/>
    </source>
</evidence>
<comment type="catalytic activity">
    <reaction evidence="6">
        <text>ATP + (deoxyribonucleotide)n-3'-hydroxyl + 5'-phospho-(deoxyribonucleotide)m = (deoxyribonucleotide)n+m + AMP + diphosphate.</text>
        <dbReference type="EC" id="6.5.1.1"/>
    </reaction>
</comment>
<evidence type="ECO:0000256" key="1">
    <source>
        <dbReference type="ARBA" id="ARBA00001968"/>
    </source>
</evidence>
<keyword evidence="3" id="KW-0235">DNA replication</keyword>
<dbReference type="Gene3D" id="2.40.50.140">
    <property type="entry name" value="Nucleic acid-binding proteins"/>
    <property type="match status" value="1"/>
</dbReference>
<dbReference type="Gene3D" id="3.30.1490.70">
    <property type="match status" value="1"/>
</dbReference>
<name>A0A510I6C1_9VIBR</name>
<dbReference type="CDD" id="cd07896">
    <property type="entry name" value="Adenylation_kDNA_ligase_like"/>
    <property type="match status" value="1"/>
</dbReference>
<dbReference type="Proteomes" id="UP000315115">
    <property type="component" value="Chromosome 1"/>
</dbReference>
<dbReference type="GO" id="GO:0006260">
    <property type="term" value="P:DNA replication"/>
    <property type="evidence" value="ECO:0007669"/>
    <property type="project" value="UniProtKB-KW"/>
</dbReference>
<dbReference type="InterPro" id="IPR012310">
    <property type="entry name" value="DNA_ligase_ATP-dep_cent"/>
</dbReference>
<keyword evidence="5" id="KW-0234">DNA repair</keyword>
<gene>
    <name evidence="8" type="ORF">VroAM7_14110</name>
</gene>
<evidence type="ECO:0000313" key="9">
    <source>
        <dbReference type="Proteomes" id="UP000315115"/>
    </source>
</evidence>
<evidence type="ECO:0000256" key="6">
    <source>
        <dbReference type="ARBA" id="ARBA00034003"/>
    </source>
</evidence>
<dbReference type="PANTHER" id="PTHR47810">
    <property type="entry name" value="DNA LIGASE"/>
    <property type="match status" value="1"/>
</dbReference>
<accession>A0A510I6C1</accession>
<dbReference type="Gene3D" id="3.30.470.30">
    <property type="entry name" value="DNA ligase/mRNA capping enzyme"/>
    <property type="match status" value="1"/>
</dbReference>
<dbReference type="PANTHER" id="PTHR47810:SF1">
    <property type="entry name" value="DNA LIGASE B"/>
    <property type="match status" value="1"/>
</dbReference>
<proteinExistence type="predicted"/>
<dbReference type="InterPro" id="IPR050326">
    <property type="entry name" value="NAD_dep_DNA_ligaseB"/>
</dbReference>
<evidence type="ECO:0000259" key="7">
    <source>
        <dbReference type="PROSITE" id="PS50160"/>
    </source>
</evidence>
<dbReference type="InterPro" id="IPR012340">
    <property type="entry name" value="NA-bd_OB-fold"/>
</dbReference>
<evidence type="ECO:0000313" key="8">
    <source>
        <dbReference type="EMBL" id="BBL88758.1"/>
    </source>
</evidence>
<dbReference type="SUPFAM" id="SSF50249">
    <property type="entry name" value="Nucleic acid-binding proteins"/>
    <property type="match status" value="1"/>
</dbReference>
<dbReference type="EMBL" id="AP019798">
    <property type="protein sequence ID" value="BBL88758.1"/>
    <property type="molecule type" value="Genomic_DNA"/>
</dbReference>
<dbReference type="GO" id="GO:0006281">
    <property type="term" value="P:DNA repair"/>
    <property type="evidence" value="ECO:0007669"/>
    <property type="project" value="UniProtKB-KW"/>
</dbReference>
<dbReference type="CDD" id="cd08041">
    <property type="entry name" value="OBF_kDNA_ligase_like"/>
    <property type="match status" value="1"/>
</dbReference>
<dbReference type="PROSITE" id="PS50160">
    <property type="entry name" value="DNA_LIGASE_A3"/>
    <property type="match status" value="1"/>
</dbReference>
<dbReference type="InterPro" id="IPR029319">
    <property type="entry name" value="DNA_ligase_OB"/>
</dbReference>
<dbReference type="NCBIfam" id="NF006592">
    <property type="entry name" value="PRK09125.1"/>
    <property type="match status" value="1"/>
</dbReference>
<dbReference type="SUPFAM" id="SSF56091">
    <property type="entry name" value="DNA ligase/mRNA capping enzyme, catalytic domain"/>
    <property type="match status" value="1"/>
</dbReference>
<dbReference type="GO" id="GO:0005524">
    <property type="term" value="F:ATP binding"/>
    <property type="evidence" value="ECO:0007669"/>
    <property type="project" value="InterPro"/>
</dbReference>
<dbReference type="GO" id="GO:0006310">
    <property type="term" value="P:DNA recombination"/>
    <property type="evidence" value="ECO:0007669"/>
    <property type="project" value="InterPro"/>
</dbReference>
<keyword evidence="4" id="KW-0227">DNA damage</keyword>
<evidence type="ECO:0000256" key="5">
    <source>
        <dbReference type="ARBA" id="ARBA00023204"/>
    </source>
</evidence>
<reference evidence="9" key="1">
    <citation type="submission" date="2019-07" db="EMBL/GenBank/DDBJ databases">
        <title>Complete Genome Sequences of Vibrion rotiferianus strain AM7.</title>
        <authorList>
            <person name="Miyazaki K."/>
            <person name="Wiseschart A."/>
            <person name="Pootanakit K."/>
            <person name="Ishimori K."/>
            <person name="Kitahara K."/>
        </authorList>
    </citation>
    <scope>NUCLEOTIDE SEQUENCE [LARGE SCALE GENOMIC DNA]</scope>
    <source>
        <strain evidence="9">AM7</strain>
    </source>
</reference>
<dbReference type="Pfam" id="PF01068">
    <property type="entry name" value="DNA_ligase_A_M"/>
    <property type="match status" value="1"/>
</dbReference>
<dbReference type="PROSITE" id="PS00333">
    <property type="entry name" value="DNA_LIGASE_A2"/>
    <property type="match status" value="1"/>
</dbReference>
<keyword evidence="2 8" id="KW-0436">Ligase</keyword>
<evidence type="ECO:0000256" key="3">
    <source>
        <dbReference type="ARBA" id="ARBA00022705"/>
    </source>
</evidence>
<organism evidence="8 9">
    <name type="scientific">Vibrio rotiferianus</name>
    <dbReference type="NCBI Taxonomy" id="190895"/>
    <lineage>
        <taxon>Bacteria</taxon>
        <taxon>Pseudomonadati</taxon>
        <taxon>Pseudomonadota</taxon>
        <taxon>Gammaproteobacteria</taxon>
        <taxon>Vibrionales</taxon>
        <taxon>Vibrionaceae</taxon>
        <taxon>Vibrio</taxon>
    </lineage>
</organism>
<sequence length="295" mass="33717">MIGFNDAYERVKRSLLIMRMNLIALAVIATISATTESSETPFVPLAETYHQDIDIAEYWYSEKLDGIRAYWTGRQFVTRNGNTIHAPEWFKKDLPPFPLDGELWAGRGNFNIVQQTVLDKTPNDASWRGIDFMVFDIPEAAGDYQKRYYNLQSIVLQLDADHVKYIEHRPIKSEKQLFKQLDNIAHSKGEGVMLRKVSSRYQAGRGSDLLKLKRYEDAEGVVIGYKPGTGRLLGMMGAILIQTSEGKQFYIGSGFTDEDRKSPPKLGATITYRFNGYTHNGVPKFARYLRERLKE</sequence>
<evidence type="ECO:0000256" key="4">
    <source>
        <dbReference type="ARBA" id="ARBA00022763"/>
    </source>
</evidence>